<protein>
    <submittedName>
        <fullName evidence="1">Uncharacterized protein</fullName>
    </submittedName>
</protein>
<proteinExistence type="predicted"/>
<sequence>MFDIPTAPTRVHYLFQENKEALQNAALLLGGPRWLKRVQNLFEKLWTENSLNGRVGREITALHRLLTLVHVNDPSRPEAAYFKAIDPMSPHLEEISFLADQLRRAFEEACDDKGLDCEEEGRKYE</sequence>
<comment type="caution">
    <text evidence="1">The sequence shown here is derived from an EMBL/GenBank/DDBJ whole genome shotgun (WGS) entry which is preliminary data.</text>
</comment>
<gene>
    <name evidence="1" type="ORF">ACFQAU_02515</name>
</gene>
<dbReference type="RefSeq" id="WP_132445624.1">
    <property type="nucleotide sequence ID" value="NZ_JBHSWA010000001.1"/>
</dbReference>
<accession>A0ABW1YXS2</accession>
<dbReference type="EMBL" id="JBHSWA010000001">
    <property type="protein sequence ID" value="MFC6640762.1"/>
    <property type="molecule type" value="Genomic_DNA"/>
</dbReference>
<evidence type="ECO:0000313" key="1">
    <source>
        <dbReference type="EMBL" id="MFC6640762.1"/>
    </source>
</evidence>
<keyword evidence="2" id="KW-1185">Reference proteome</keyword>
<evidence type="ECO:0000313" key="2">
    <source>
        <dbReference type="Proteomes" id="UP001596403"/>
    </source>
</evidence>
<organism evidence="1 2">
    <name type="scientific">Sulfitobacter profundi</name>
    <dbReference type="NCBI Taxonomy" id="2679961"/>
    <lineage>
        <taxon>Bacteria</taxon>
        <taxon>Pseudomonadati</taxon>
        <taxon>Pseudomonadota</taxon>
        <taxon>Alphaproteobacteria</taxon>
        <taxon>Rhodobacterales</taxon>
        <taxon>Roseobacteraceae</taxon>
        <taxon>Sulfitobacter</taxon>
    </lineage>
</organism>
<reference evidence="2" key="1">
    <citation type="journal article" date="2019" name="Int. J. Syst. Evol. Microbiol.">
        <title>The Global Catalogue of Microorganisms (GCM) 10K type strain sequencing project: providing services to taxonomists for standard genome sequencing and annotation.</title>
        <authorList>
            <consortium name="The Broad Institute Genomics Platform"/>
            <consortium name="The Broad Institute Genome Sequencing Center for Infectious Disease"/>
            <person name="Wu L."/>
            <person name="Ma J."/>
        </authorList>
    </citation>
    <scope>NUCLEOTIDE SEQUENCE [LARGE SCALE GENOMIC DNA]</scope>
    <source>
        <strain evidence="2">NBRC 111368</strain>
    </source>
</reference>
<name>A0ABW1YXS2_9RHOB</name>
<dbReference type="Proteomes" id="UP001596403">
    <property type="component" value="Unassembled WGS sequence"/>
</dbReference>